<feature type="compositionally biased region" description="Low complexity" evidence="9">
    <location>
        <begin position="116"/>
        <end position="128"/>
    </location>
</feature>
<evidence type="ECO:0000256" key="6">
    <source>
        <dbReference type="ARBA" id="ARBA00023242"/>
    </source>
</evidence>
<feature type="domain" description="ZAD" evidence="11">
    <location>
        <begin position="7"/>
        <end position="84"/>
    </location>
</feature>
<evidence type="ECO:0000259" key="11">
    <source>
        <dbReference type="PROSITE" id="PS51915"/>
    </source>
</evidence>
<keyword evidence="2 8" id="KW-0479">Metal-binding</keyword>
<evidence type="ECO:0000256" key="5">
    <source>
        <dbReference type="ARBA" id="ARBA00022833"/>
    </source>
</evidence>
<feature type="domain" description="C2H2-type" evidence="10">
    <location>
        <begin position="364"/>
        <end position="391"/>
    </location>
</feature>
<dbReference type="GO" id="GO:0008270">
    <property type="term" value="F:zinc ion binding"/>
    <property type="evidence" value="ECO:0007669"/>
    <property type="project" value="UniProtKB-UniRule"/>
</dbReference>
<feature type="region of interest" description="Disordered" evidence="9">
    <location>
        <begin position="563"/>
        <end position="600"/>
    </location>
</feature>
<feature type="domain" description="C2H2-type" evidence="10">
    <location>
        <begin position="505"/>
        <end position="533"/>
    </location>
</feature>
<dbReference type="Gene3D" id="3.30.160.60">
    <property type="entry name" value="Classic Zinc Finger"/>
    <property type="match status" value="7"/>
</dbReference>
<name>A0A2A4IYH7_HELVI</name>
<feature type="binding site" evidence="8">
    <location>
        <position position="12"/>
    </location>
    <ligand>
        <name>Zn(2+)</name>
        <dbReference type="ChEBI" id="CHEBI:29105"/>
    </ligand>
</feature>
<protein>
    <recommendedName>
        <fullName evidence="13">Protein krueppel</fullName>
    </recommendedName>
</protein>
<dbReference type="Pfam" id="PF00096">
    <property type="entry name" value="zf-C2H2"/>
    <property type="match status" value="5"/>
</dbReference>
<sequence>MNEDEYFLCRLCADLKPNQEIKHQITEDGPWQDIVKSLCRYNVQINLNDNNLPKMACITCVESLQQAFDFISAVERAQSTLNDLILELLEDIQEKNVSDDENLVYEGPEDDENNMESDSTSKSLSEYSSENKTENSPENATVNYSENIIENSTENSSEGKTENSLENETEKSSANKTESSSKIITETSSENEKEKLTENTTVNATENSSKEKPWYLCTDVDILSQVKTTWKDYEWLCSYCETLFPTIEELHSHSMQYHKVCNPYQCTDCNSKIFRLNRFLQHVKRHRNELKFSCYKCHRKFLHISETILHMAVHKKTIHICSGCNENFKCQEELAEHTSVYCRRSRGVKTVDNVEGLSIEGDSLTCTVCNKTFGTKRTLINHMWIHSRKQKEYICETCGKSFYLKGDLARHMIQHSDARPHQCELCKKTFKSPLRLRLHSATHNQERPFSCDQCGKRFRSKKLLKNHSVVHTDSFPHVCSYCNKGFRIKTHLIQHLRQHTGDKPYSCNICQREFTNWPNCNKHMKRRHNTDMAKTKRTPQGALPIDPITREVIYDKTFEEKSKILEKSNRGKRQRKTATDKGNDKNSDNESALITDLPEA</sequence>
<dbReference type="PROSITE" id="PS51915">
    <property type="entry name" value="ZAD"/>
    <property type="match status" value="1"/>
</dbReference>
<feature type="binding site" evidence="8">
    <location>
        <position position="60"/>
    </location>
    <ligand>
        <name>Zn(2+)</name>
        <dbReference type="ChEBI" id="CHEBI:29105"/>
    </ligand>
</feature>
<organism evidence="12">
    <name type="scientific">Heliothis virescens</name>
    <name type="common">Tobacco budworm moth</name>
    <dbReference type="NCBI Taxonomy" id="7102"/>
    <lineage>
        <taxon>Eukaryota</taxon>
        <taxon>Metazoa</taxon>
        <taxon>Ecdysozoa</taxon>
        <taxon>Arthropoda</taxon>
        <taxon>Hexapoda</taxon>
        <taxon>Insecta</taxon>
        <taxon>Pterygota</taxon>
        <taxon>Neoptera</taxon>
        <taxon>Endopterygota</taxon>
        <taxon>Lepidoptera</taxon>
        <taxon>Glossata</taxon>
        <taxon>Ditrysia</taxon>
        <taxon>Noctuoidea</taxon>
        <taxon>Noctuidae</taxon>
        <taxon>Heliothinae</taxon>
        <taxon>Heliothis</taxon>
    </lineage>
</organism>
<dbReference type="PROSITE" id="PS00028">
    <property type="entry name" value="ZINC_FINGER_C2H2_1"/>
    <property type="match status" value="9"/>
</dbReference>
<feature type="compositionally biased region" description="Basic and acidic residues" evidence="9">
    <location>
        <begin position="577"/>
        <end position="588"/>
    </location>
</feature>
<evidence type="ECO:0000256" key="3">
    <source>
        <dbReference type="ARBA" id="ARBA00022737"/>
    </source>
</evidence>
<gene>
    <name evidence="12" type="ORF">B5V51_11097</name>
</gene>
<dbReference type="PROSITE" id="PS50157">
    <property type="entry name" value="ZINC_FINGER_C2H2_2"/>
    <property type="match status" value="8"/>
</dbReference>
<dbReference type="SUPFAM" id="SSF57716">
    <property type="entry name" value="Glucocorticoid receptor-like (DNA-binding domain)"/>
    <property type="match status" value="1"/>
</dbReference>
<dbReference type="SMART" id="SM00355">
    <property type="entry name" value="ZnF_C2H2"/>
    <property type="match status" value="10"/>
</dbReference>
<dbReference type="FunFam" id="3.30.160.60:FF:000100">
    <property type="entry name" value="Zinc finger 45-like"/>
    <property type="match status" value="1"/>
</dbReference>
<dbReference type="InterPro" id="IPR036236">
    <property type="entry name" value="Znf_C2H2_sf"/>
</dbReference>
<proteinExistence type="predicted"/>
<dbReference type="AlphaFoldDB" id="A0A2A4IYH7"/>
<dbReference type="GO" id="GO:0000977">
    <property type="term" value="F:RNA polymerase II transcription regulatory region sequence-specific DNA binding"/>
    <property type="evidence" value="ECO:0007669"/>
    <property type="project" value="TreeGrafter"/>
</dbReference>
<dbReference type="FunFam" id="3.30.160.60:FF:001384">
    <property type="entry name" value="Zinc finger protein"/>
    <property type="match status" value="1"/>
</dbReference>
<keyword evidence="5 8" id="KW-0862">Zinc</keyword>
<feature type="compositionally biased region" description="Polar residues" evidence="9">
    <location>
        <begin position="136"/>
        <end position="156"/>
    </location>
</feature>
<dbReference type="Gene3D" id="3.40.1800.20">
    <property type="match status" value="1"/>
</dbReference>
<feature type="domain" description="C2H2-type" evidence="10">
    <location>
        <begin position="393"/>
        <end position="420"/>
    </location>
</feature>
<dbReference type="EMBL" id="NWSH01005474">
    <property type="protein sequence ID" value="PCG64173.1"/>
    <property type="molecule type" value="Genomic_DNA"/>
</dbReference>
<evidence type="ECO:0000256" key="4">
    <source>
        <dbReference type="ARBA" id="ARBA00022771"/>
    </source>
</evidence>
<comment type="caution">
    <text evidence="12">The sequence shown here is derived from an EMBL/GenBank/DDBJ whole genome shotgun (WGS) entry which is preliminary data.</text>
</comment>
<feature type="region of interest" description="Disordered" evidence="9">
    <location>
        <begin position="99"/>
        <end position="205"/>
    </location>
</feature>
<dbReference type="PANTHER" id="PTHR24381:SF393">
    <property type="entry name" value="CHROMATIN-LINKED ADAPTOR FOR MSL PROTEINS, ISOFORM B"/>
    <property type="match status" value="1"/>
</dbReference>
<dbReference type="InterPro" id="IPR013087">
    <property type="entry name" value="Znf_C2H2_type"/>
</dbReference>
<dbReference type="GO" id="GO:0000981">
    <property type="term" value="F:DNA-binding transcription factor activity, RNA polymerase II-specific"/>
    <property type="evidence" value="ECO:0007669"/>
    <property type="project" value="TreeGrafter"/>
</dbReference>
<feature type="compositionally biased region" description="Basic and acidic residues" evidence="9">
    <location>
        <begin position="157"/>
        <end position="173"/>
    </location>
</feature>
<evidence type="ECO:0000256" key="2">
    <source>
        <dbReference type="ARBA" id="ARBA00022723"/>
    </source>
</evidence>
<dbReference type="FunFam" id="3.30.160.60:FF:000145">
    <property type="entry name" value="Zinc finger protein 574"/>
    <property type="match status" value="1"/>
</dbReference>
<evidence type="ECO:0000256" key="8">
    <source>
        <dbReference type="PROSITE-ProRule" id="PRU01263"/>
    </source>
</evidence>
<feature type="compositionally biased region" description="Low complexity" evidence="9">
    <location>
        <begin position="176"/>
        <end position="188"/>
    </location>
</feature>
<keyword evidence="3" id="KW-0677">Repeat</keyword>
<evidence type="ECO:0000313" key="12">
    <source>
        <dbReference type="EMBL" id="PCG64173.1"/>
    </source>
</evidence>
<evidence type="ECO:0008006" key="13">
    <source>
        <dbReference type="Google" id="ProtNLM"/>
    </source>
</evidence>
<dbReference type="InterPro" id="IPR012934">
    <property type="entry name" value="Znf_AD"/>
</dbReference>
<dbReference type="SUPFAM" id="SSF57667">
    <property type="entry name" value="beta-beta-alpha zinc fingers"/>
    <property type="match status" value="5"/>
</dbReference>
<evidence type="ECO:0000256" key="9">
    <source>
        <dbReference type="SAM" id="MobiDB-lite"/>
    </source>
</evidence>
<reference evidence="12" key="1">
    <citation type="submission" date="2017-09" db="EMBL/GenBank/DDBJ databases">
        <title>Contemporary evolution of a Lepidopteran species, Heliothis virescens, in response to modern agricultural practices.</title>
        <authorList>
            <person name="Fritz M.L."/>
            <person name="Deyonke A.M."/>
            <person name="Papanicolaou A."/>
            <person name="Micinski S."/>
            <person name="Westbrook J."/>
            <person name="Gould F."/>
        </authorList>
    </citation>
    <scope>NUCLEOTIDE SEQUENCE [LARGE SCALE GENOMIC DNA]</scope>
    <source>
        <strain evidence="12">HvINT-</strain>
        <tissue evidence="12">Whole body</tissue>
    </source>
</reference>
<feature type="domain" description="C2H2-type" evidence="10">
    <location>
        <begin position="292"/>
        <end position="314"/>
    </location>
</feature>
<dbReference type="GO" id="GO:0005634">
    <property type="term" value="C:nucleus"/>
    <property type="evidence" value="ECO:0007669"/>
    <property type="project" value="UniProtKB-SubCell"/>
</dbReference>
<evidence type="ECO:0000256" key="7">
    <source>
        <dbReference type="PROSITE-ProRule" id="PRU00042"/>
    </source>
</evidence>
<feature type="domain" description="C2H2-type" evidence="10">
    <location>
        <begin position="477"/>
        <end position="504"/>
    </location>
</feature>
<keyword evidence="4 7" id="KW-0863">Zinc-finger</keyword>
<keyword evidence="6" id="KW-0539">Nucleus</keyword>
<dbReference type="PANTHER" id="PTHR24381">
    <property type="entry name" value="ZINC FINGER PROTEIN"/>
    <property type="match status" value="1"/>
</dbReference>
<feature type="domain" description="C2H2-type" evidence="10">
    <location>
        <begin position="264"/>
        <end position="291"/>
    </location>
</feature>
<feature type="compositionally biased region" description="Acidic residues" evidence="9">
    <location>
        <begin position="99"/>
        <end position="115"/>
    </location>
</feature>
<comment type="subcellular location">
    <subcellularLocation>
        <location evidence="1">Nucleus</location>
    </subcellularLocation>
</comment>
<feature type="binding site" evidence="8">
    <location>
        <position position="9"/>
    </location>
    <ligand>
        <name>Zn(2+)</name>
        <dbReference type="ChEBI" id="CHEBI:29105"/>
    </ligand>
</feature>
<accession>A0A2A4IYH7</accession>
<dbReference type="STRING" id="7102.A0A2A4IYH7"/>
<dbReference type="Pfam" id="PF07776">
    <property type="entry name" value="zf-AD"/>
    <property type="match status" value="1"/>
</dbReference>
<evidence type="ECO:0000259" key="10">
    <source>
        <dbReference type="PROSITE" id="PS50157"/>
    </source>
</evidence>
<feature type="domain" description="C2H2-type" evidence="10">
    <location>
        <begin position="421"/>
        <end position="448"/>
    </location>
</feature>
<dbReference type="Pfam" id="PF12874">
    <property type="entry name" value="zf-met"/>
    <property type="match status" value="1"/>
</dbReference>
<evidence type="ECO:0000256" key="1">
    <source>
        <dbReference type="ARBA" id="ARBA00004123"/>
    </source>
</evidence>
<feature type="domain" description="C2H2-type" evidence="10">
    <location>
        <begin position="449"/>
        <end position="476"/>
    </location>
</feature>
<dbReference type="SMART" id="SM00868">
    <property type="entry name" value="zf-AD"/>
    <property type="match status" value="1"/>
</dbReference>
<feature type="binding site" evidence="8">
    <location>
        <position position="57"/>
    </location>
    <ligand>
        <name>Zn(2+)</name>
        <dbReference type="ChEBI" id="CHEBI:29105"/>
    </ligand>
</feature>